<comment type="similarity">
    <text evidence="5">Belongs to the UTP23/FCF1 family. FCF1 subfamily.</text>
</comment>
<keyword evidence="6" id="KW-0732">Signal</keyword>
<proteinExistence type="inferred from homology"/>
<dbReference type="InterPro" id="IPR037503">
    <property type="entry name" value="Fcf1_PIN"/>
</dbReference>
<evidence type="ECO:0000256" key="1">
    <source>
        <dbReference type="ARBA" id="ARBA00004604"/>
    </source>
</evidence>
<evidence type="ECO:0000256" key="6">
    <source>
        <dbReference type="SAM" id="SignalP"/>
    </source>
</evidence>
<feature type="chain" id="PRO_5002641005" description="PIN domain-containing protein" evidence="6">
    <location>
        <begin position="23"/>
        <end position="207"/>
    </location>
</feature>
<dbReference type="SMART" id="SM00670">
    <property type="entry name" value="PINc"/>
    <property type="match status" value="1"/>
</dbReference>
<evidence type="ECO:0000259" key="7">
    <source>
        <dbReference type="SMART" id="SM00670"/>
    </source>
</evidence>
<keyword evidence="4" id="KW-0539">Nucleus</keyword>
<comment type="subcellular location">
    <subcellularLocation>
        <location evidence="1">Nucleus</location>
        <location evidence="1">Nucleolus</location>
    </subcellularLocation>
</comment>
<keyword evidence="2" id="KW-0690">Ribosome biogenesis</keyword>
<evidence type="ECO:0000256" key="4">
    <source>
        <dbReference type="ARBA" id="ARBA00023242"/>
    </source>
</evidence>
<reference evidence="8" key="1">
    <citation type="journal article" date="2007" name="BMC Genomics">
        <title>A genomic survey of the fish parasite Spironucleus salmonicida indicates genomic plasticity among diplomonads and significant lateral gene transfer in eukaryote genome evolution.</title>
        <authorList>
            <person name="Andersson J.O."/>
            <person name="Sjogren A.M."/>
            <person name="Horner D.S."/>
            <person name="Murphy C.A."/>
            <person name="Dyal P.L."/>
            <person name="Svard S.G."/>
            <person name="Logsdon J.M.Jr."/>
            <person name="Ragan M.A."/>
            <person name="Hirt R.P."/>
            <person name="Roger A.J."/>
        </authorList>
    </citation>
    <scope>NUCLEOTIDE SEQUENCE</scope>
    <source>
        <strain evidence="8">ATCC 50380</strain>
    </source>
</reference>
<dbReference type="AlphaFoldDB" id="A1Y010"/>
<dbReference type="SUPFAM" id="SSF88723">
    <property type="entry name" value="PIN domain-like"/>
    <property type="match status" value="1"/>
</dbReference>
<dbReference type="GO" id="GO:0006364">
    <property type="term" value="P:rRNA processing"/>
    <property type="evidence" value="ECO:0007669"/>
    <property type="project" value="UniProtKB-KW"/>
</dbReference>
<evidence type="ECO:0000256" key="5">
    <source>
        <dbReference type="ARBA" id="ARBA00024026"/>
    </source>
</evidence>
<dbReference type="FunFam" id="3.40.50.1010:FF:000080">
    <property type="entry name" value="rRNA processing Fcf1 Family Protein"/>
    <property type="match status" value="1"/>
</dbReference>
<accession>A1Y010</accession>
<evidence type="ECO:0000313" key="8">
    <source>
        <dbReference type="EMBL" id="ABI15595.1"/>
    </source>
</evidence>
<evidence type="ECO:0000256" key="2">
    <source>
        <dbReference type="ARBA" id="ARBA00022517"/>
    </source>
</evidence>
<dbReference type="Pfam" id="PF04900">
    <property type="entry name" value="Fcf1"/>
    <property type="match status" value="1"/>
</dbReference>
<protein>
    <recommendedName>
        <fullName evidence="7">PIN domain-containing protein</fullName>
    </recommendedName>
</protein>
<dbReference type="EMBL" id="DQ812520">
    <property type="protein sequence ID" value="ABI15595.1"/>
    <property type="molecule type" value="Genomic_DNA"/>
</dbReference>
<dbReference type="GO" id="GO:0032040">
    <property type="term" value="C:small-subunit processome"/>
    <property type="evidence" value="ECO:0007669"/>
    <property type="project" value="InterPro"/>
</dbReference>
<feature type="signal peptide" evidence="6">
    <location>
        <begin position="1"/>
        <end position="22"/>
    </location>
</feature>
<dbReference type="Gene3D" id="3.40.50.1010">
    <property type="entry name" value="5'-nuclease"/>
    <property type="match status" value="1"/>
</dbReference>
<name>A1Y010_SPIBA</name>
<feature type="domain" description="PIN" evidence="7">
    <location>
        <begin position="78"/>
        <end position="178"/>
    </location>
</feature>
<evidence type="ECO:0000256" key="3">
    <source>
        <dbReference type="ARBA" id="ARBA00022552"/>
    </source>
</evidence>
<sequence>MSKFYFTFIIFYYLFFFHSTMGKNAQRRAKLKVISKNDGRKISNQIYNDNFDNHIKFQERDLAADEYFQVNNDLGPPYHVIMDTSFLNYSITYRLDLINECIKCLSAKVTLYVTDCVMSELEKNAHRFGIALKLAKDPRVKRLKCTHQNIGYADDCLCKKAEDHRCYMIATNDRELRRRVRKIPGIPLLYAKRGRVEIERLPEADML</sequence>
<dbReference type="InterPro" id="IPR002716">
    <property type="entry name" value="PIN_dom"/>
</dbReference>
<dbReference type="InterPro" id="IPR029060">
    <property type="entry name" value="PIN-like_dom_sf"/>
</dbReference>
<keyword evidence="3" id="KW-0698">rRNA processing</keyword>
<organism evidence="8">
    <name type="scientific">Spironucleus barkhanus</name>
    <dbReference type="NCBI Taxonomy" id="103874"/>
    <lineage>
        <taxon>Eukaryota</taxon>
        <taxon>Metamonada</taxon>
        <taxon>Diplomonadida</taxon>
        <taxon>Hexamitidae</taxon>
        <taxon>Hexamitinae</taxon>
        <taxon>Spironucleus</taxon>
    </lineage>
</organism>
<dbReference type="InterPro" id="IPR006984">
    <property type="entry name" value="Fcf1/UTP23"/>
</dbReference>
<dbReference type="PANTHER" id="PTHR12416">
    <property type="entry name" value="RRNA-PROCESSING PROTEIN UTP23 HOMOLOG"/>
    <property type="match status" value="1"/>
</dbReference>
<dbReference type="CDD" id="cd09864">
    <property type="entry name" value="PIN_Fcf1-like"/>
    <property type="match status" value="1"/>
</dbReference>